<dbReference type="NCBIfam" id="TIGR01913">
    <property type="entry name" value="bet_lambda"/>
    <property type="match status" value="1"/>
</dbReference>
<dbReference type="Pfam" id="PF03837">
    <property type="entry name" value="RecT"/>
    <property type="match status" value="1"/>
</dbReference>
<dbReference type="GO" id="GO:0006310">
    <property type="term" value="P:DNA recombination"/>
    <property type="evidence" value="ECO:0007669"/>
    <property type="project" value="InterPro"/>
</dbReference>
<evidence type="ECO:0000313" key="2">
    <source>
        <dbReference type="Proteomes" id="UP000269352"/>
    </source>
</evidence>
<dbReference type="GO" id="GO:0003677">
    <property type="term" value="F:DNA binding"/>
    <property type="evidence" value="ECO:0007669"/>
    <property type="project" value="InterPro"/>
</dbReference>
<evidence type="ECO:0000313" key="1">
    <source>
        <dbReference type="EMBL" id="GBR74700.1"/>
    </source>
</evidence>
<sequence>MNEIIANSNGQSLLTKDQIGLIKRTICKGATDDELRMFTQICNRTGLDPFARQIYAIKRWDGKEKKEVMQTQLSIDGFRLVAERSGKYAGQAAPEWCDDSGEWTDVWLKSEPPAAAKVSVYRTDFQQPLTAIAKWQSYVQTYTRNGETHISPMWQKMPELMLAKVAEMLALRKAFPQELSGLYGKEEMEQADNAAPVNVTPETKAVEPEVLPPEQPKTKENMQDELKKLWENKDFDKDSFYQFFNGRREEKGNVAPIETITDLDSTELALAIRSLKNKPNKAVQE</sequence>
<dbReference type="InterPro" id="IPR018330">
    <property type="entry name" value="RecT_fam"/>
</dbReference>
<comment type="caution">
    <text evidence="1">The sequence shown here is derived from an EMBL/GenBank/DDBJ whole genome shotgun (WGS) entry which is preliminary data.</text>
</comment>
<keyword evidence="2" id="KW-1185">Reference proteome</keyword>
<accession>A0A388TDZ4</accession>
<name>A0A388TDZ4_TERA1</name>
<protein>
    <submittedName>
        <fullName evidence="1">Phage recombination protein</fullName>
    </submittedName>
</protein>
<dbReference type="Proteomes" id="UP000269352">
    <property type="component" value="Unassembled WGS sequence"/>
</dbReference>
<proteinExistence type="predicted"/>
<reference evidence="1 2" key="1">
    <citation type="journal article" date="2019" name="ISME J.">
        <title>Genome analyses of uncultured TG2/ZB3 bacteria in 'Margulisbacteria' specifically attached to ectosymbiotic spirochetes of protists in the termite gut.</title>
        <authorList>
            <person name="Utami Y.D."/>
            <person name="Kuwahara H."/>
            <person name="Igai K."/>
            <person name="Murakami T."/>
            <person name="Sugaya K."/>
            <person name="Morikawa T."/>
            <person name="Nagura Y."/>
            <person name="Yuki M."/>
            <person name="Deevong P."/>
            <person name="Inoue T."/>
            <person name="Kihara K."/>
            <person name="Lo N."/>
            <person name="Yamada A."/>
            <person name="Ohkuma M."/>
            <person name="Hongoh Y."/>
        </authorList>
    </citation>
    <scope>NUCLEOTIDE SEQUENCE [LARGE SCALE GENOMIC DNA]</scope>
    <source>
        <strain evidence="1">NkOx7-01</strain>
    </source>
</reference>
<organism evidence="1 2">
    <name type="scientific">Termititenax aidoneus</name>
    <dbReference type="NCBI Taxonomy" id="2218524"/>
    <lineage>
        <taxon>Bacteria</taxon>
        <taxon>Bacillati</taxon>
        <taxon>Candidatus Margulisiibacteriota</taxon>
        <taxon>Candidatus Termititenacia</taxon>
        <taxon>Candidatus Termititenacales</taxon>
        <taxon>Candidatus Termititenacaceae</taxon>
        <taxon>Candidatus Termititenax</taxon>
    </lineage>
</organism>
<dbReference type="AlphaFoldDB" id="A0A388TDZ4"/>
<dbReference type="InterPro" id="IPR010183">
    <property type="entry name" value="Phage_lambda_Bet"/>
</dbReference>
<dbReference type="EMBL" id="BGZN01000070">
    <property type="protein sequence ID" value="GBR74700.1"/>
    <property type="molecule type" value="Genomic_DNA"/>
</dbReference>
<gene>
    <name evidence="1" type="ORF">NO1_1830</name>
</gene>